<dbReference type="InterPro" id="IPR002223">
    <property type="entry name" value="Kunitz_BPTI"/>
</dbReference>
<dbReference type="PANTHER" id="PTHR47247">
    <property type="entry name" value="KUNITZ-TYPE PROTEASE INHIBITOR 2"/>
    <property type="match status" value="1"/>
</dbReference>
<evidence type="ECO:0000256" key="3">
    <source>
        <dbReference type="ARBA" id="ARBA00022900"/>
    </source>
</evidence>
<keyword evidence="4" id="KW-0094">Blood coagulation</keyword>
<dbReference type="GO" id="GO:0005576">
    <property type="term" value="C:extracellular region"/>
    <property type="evidence" value="ECO:0007669"/>
    <property type="project" value="InterPro"/>
</dbReference>
<feature type="domain" description="BPTI/Kunitz inhibitor" evidence="6">
    <location>
        <begin position="153"/>
        <end position="198"/>
    </location>
</feature>
<dbReference type="PROSITE" id="PS00280">
    <property type="entry name" value="BPTI_KUNITZ_1"/>
    <property type="match status" value="1"/>
</dbReference>
<dbReference type="PROSITE" id="PS50279">
    <property type="entry name" value="BPTI_KUNITZ_2"/>
    <property type="match status" value="3"/>
</dbReference>
<keyword evidence="1" id="KW-0646">Protease inhibitor</keyword>
<reference evidence="7" key="1">
    <citation type="submission" date="2025-08" db="UniProtKB">
        <authorList>
            <consortium name="Ensembl"/>
        </authorList>
    </citation>
    <scope>IDENTIFICATION</scope>
</reference>
<dbReference type="Pfam" id="PF00014">
    <property type="entry name" value="Kunitz_BPTI"/>
    <property type="match status" value="3"/>
</dbReference>
<dbReference type="Ensembl" id="ENSXCOT00000016962.1">
    <property type="protein sequence ID" value="ENSXCOP00000016745.1"/>
    <property type="gene ID" value="ENSXCOG00000012625.1"/>
</dbReference>
<accession>A0A3B5M0F7</accession>
<evidence type="ECO:0000256" key="5">
    <source>
        <dbReference type="ARBA" id="ARBA00023157"/>
    </source>
</evidence>
<dbReference type="GO" id="GO:0007596">
    <property type="term" value="P:blood coagulation"/>
    <property type="evidence" value="ECO:0007669"/>
    <property type="project" value="UniProtKB-KW"/>
</dbReference>
<keyword evidence="5" id="KW-1015">Disulfide bond</keyword>
<dbReference type="SMART" id="SM00131">
    <property type="entry name" value="KU"/>
    <property type="match status" value="3"/>
</dbReference>
<keyword evidence="3" id="KW-0722">Serine protease inhibitor</keyword>
<keyword evidence="8" id="KW-1185">Reference proteome</keyword>
<dbReference type="AlphaFoldDB" id="A0A3B5M0F7"/>
<proteinExistence type="predicted"/>
<evidence type="ECO:0000313" key="8">
    <source>
        <dbReference type="Proteomes" id="UP000261380"/>
    </source>
</evidence>
<dbReference type="InterPro" id="IPR020901">
    <property type="entry name" value="Prtase_inh_Kunz-CS"/>
</dbReference>
<dbReference type="GO" id="GO:0004867">
    <property type="term" value="F:serine-type endopeptidase inhibitor activity"/>
    <property type="evidence" value="ECO:0007669"/>
    <property type="project" value="UniProtKB-KW"/>
</dbReference>
<feature type="domain" description="BPTI/Kunitz inhibitor" evidence="6">
    <location>
        <begin position="87"/>
        <end position="137"/>
    </location>
</feature>
<dbReference type="PRINTS" id="PR00759">
    <property type="entry name" value="BASICPTASE"/>
</dbReference>
<sequence>TKFCCTTRWKEALVTFSSFGIHLSYICRLPQNTGPCRGAFPRFFYNVTSQTCTSFIYGGCQGNGNNFQSQEDCNNSRLPKLLGWPPNSSPYEQGPCRASIKRWYYNKETGICQTFYYGGCKGNKNNYMDENQCKSTCTGEVPGLVLPRDSRLQSGMCRGAFPRFYYDSDSASCKTFIYGGCGGNDNKFESEEECMSVCSGTGEDWANQIVLTYCS</sequence>
<organism evidence="7 8">
    <name type="scientific">Xiphophorus couchianus</name>
    <name type="common">Monterrey platyfish</name>
    <dbReference type="NCBI Taxonomy" id="32473"/>
    <lineage>
        <taxon>Eukaryota</taxon>
        <taxon>Metazoa</taxon>
        <taxon>Chordata</taxon>
        <taxon>Craniata</taxon>
        <taxon>Vertebrata</taxon>
        <taxon>Euteleostomi</taxon>
        <taxon>Actinopterygii</taxon>
        <taxon>Neopterygii</taxon>
        <taxon>Teleostei</taxon>
        <taxon>Neoteleostei</taxon>
        <taxon>Acanthomorphata</taxon>
        <taxon>Ovalentaria</taxon>
        <taxon>Atherinomorphae</taxon>
        <taxon>Cyprinodontiformes</taxon>
        <taxon>Poeciliidae</taxon>
        <taxon>Poeciliinae</taxon>
        <taxon>Xiphophorus</taxon>
    </lineage>
</organism>
<reference evidence="7" key="2">
    <citation type="submission" date="2025-09" db="UniProtKB">
        <authorList>
            <consortium name="Ensembl"/>
        </authorList>
    </citation>
    <scope>IDENTIFICATION</scope>
</reference>
<dbReference type="FunFam" id="4.10.410.10:FF:000004">
    <property type="entry name" value="Tissue factor pathway inhibitor"/>
    <property type="match status" value="1"/>
</dbReference>
<evidence type="ECO:0000256" key="1">
    <source>
        <dbReference type="ARBA" id="ARBA00022690"/>
    </source>
</evidence>
<dbReference type="PIRSF" id="PIRSF001620">
    <property type="entry name" value="TFPI"/>
    <property type="match status" value="1"/>
</dbReference>
<feature type="domain" description="BPTI/Kunitz inhibitor" evidence="6">
    <location>
        <begin position="27"/>
        <end position="77"/>
    </location>
</feature>
<dbReference type="InterPro" id="IPR036880">
    <property type="entry name" value="Kunitz_BPTI_sf"/>
</dbReference>
<dbReference type="InterPro" id="IPR008296">
    <property type="entry name" value="TFPI-like"/>
</dbReference>
<evidence type="ECO:0000259" key="6">
    <source>
        <dbReference type="PROSITE" id="PS50279"/>
    </source>
</evidence>
<dbReference type="PANTHER" id="PTHR47247:SF1">
    <property type="entry name" value="KUNITZ-TYPE PROTEASE INHIBITOR 2"/>
    <property type="match status" value="1"/>
</dbReference>
<evidence type="ECO:0000256" key="2">
    <source>
        <dbReference type="ARBA" id="ARBA00022696"/>
    </source>
</evidence>
<evidence type="ECO:0000256" key="4">
    <source>
        <dbReference type="ARBA" id="ARBA00023084"/>
    </source>
</evidence>
<dbReference type="Gene3D" id="4.10.410.10">
    <property type="entry name" value="Pancreatic trypsin inhibitor Kunitz domain"/>
    <property type="match status" value="3"/>
</dbReference>
<dbReference type="SUPFAM" id="SSF57362">
    <property type="entry name" value="BPTI-like"/>
    <property type="match status" value="3"/>
</dbReference>
<protein>
    <recommendedName>
        <fullName evidence="6">BPTI/Kunitz inhibitor domain-containing protein</fullName>
    </recommendedName>
</protein>
<dbReference type="Proteomes" id="UP000261380">
    <property type="component" value="Unplaced"/>
</dbReference>
<evidence type="ECO:0000313" key="7">
    <source>
        <dbReference type="Ensembl" id="ENSXCOP00000016745.1"/>
    </source>
</evidence>
<keyword evidence="2" id="KW-0356">Hemostasis</keyword>
<dbReference type="GeneTree" id="ENSGT00940000164331"/>
<name>A0A3B5M0F7_9TELE</name>